<dbReference type="Proteomes" id="UP001165063">
    <property type="component" value="Unassembled WGS sequence"/>
</dbReference>
<comment type="subcellular location">
    <subcellularLocation>
        <location evidence="1">Nucleus</location>
    </subcellularLocation>
</comment>
<evidence type="ECO:0000259" key="4">
    <source>
        <dbReference type="Pfam" id="PF10374"/>
    </source>
</evidence>
<dbReference type="Gene3D" id="1.25.40.10">
    <property type="entry name" value="Tetratricopeptide repeat domain"/>
    <property type="match status" value="1"/>
</dbReference>
<feature type="compositionally biased region" description="Low complexity" evidence="2">
    <location>
        <begin position="812"/>
        <end position="836"/>
    </location>
</feature>
<keyword evidence="6" id="KW-1185">Reference proteome</keyword>
<proteinExistence type="predicted"/>
<dbReference type="GO" id="GO:0070034">
    <property type="term" value="F:telomerase RNA binding"/>
    <property type="evidence" value="ECO:0007669"/>
    <property type="project" value="TreeGrafter"/>
</dbReference>
<organism evidence="5 6">
    <name type="scientific">Ambrosiozyma monospora</name>
    <name type="common">Yeast</name>
    <name type="synonym">Endomycopsis monosporus</name>
    <dbReference type="NCBI Taxonomy" id="43982"/>
    <lineage>
        <taxon>Eukaryota</taxon>
        <taxon>Fungi</taxon>
        <taxon>Dikarya</taxon>
        <taxon>Ascomycota</taxon>
        <taxon>Saccharomycotina</taxon>
        <taxon>Pichiomycetes</taxon>
        <taxon>Pichiales</taxon>
        <taxon>Pichiaceae</taxon>
        <taxon>Ambrosiozyma</taxon>
    </lineage>
</organism>
<keyword evidence="1" id="KW-0539">Nucleus</keyword>
<dbReference type="PANTHER" id="PTHR15696:SF37">
    <property type="entry name" value="NONSENSE-MEDIATED MRNA DECAY FACTOR EBS1-RELATED"/>
    <property type="match status" value="1"/>
</dbReference>
<reference evidence="5" key="1">
    <citation type="submission" date="2023-04" db="EMBL/GenBank/DDBJ databases">
        <title>Ambrosiozyma monospora NBRC 1965.</title>
        <authorList>
            <person name="Ichikawa N."/>
            <person name="Sato H."/>
            <person name="Tonouchi N."/>
        </authorList>
    </citation>
    <scope>NUCLEOTIDE SEQUENCE</scope>
    <source>
        <strain evidence="5">NBRC 1965</strain>
    </source>
</reference>
<feature type="region of interest" description="Disordered" evidence="2">
    <location>
        <begin position="773"/>
        <end position="858"/>
    </location>
</feature>
<feature type="compositionally biased region" description="Low complexity" evidence="2">
    <location>
        <begin position="606"/>
        <end position="617"/>
    </location>
</feature>
<dbReference type="OrthoDB" id="69928at2759"/>
<feature type="compositionally biased region" description="Low complexity" evidence="2">
    <location>
        <begin position="945"/>
        <end position="976"/>
    </location>
</feature>
<comment type="caution">
    <text evidence="5">The sequence shown here is derived from an EMBL/GenBank/DDBJ whole genome shotgun (WGS) entry which is preliminary data.</text>
</comment>
<dbReference type="InterPro" id="IPR045153">
    <property type="entry name" value="Est1/Ebs1-like"/>
</dbReference>
<dbReference type="AlphaFoldDB" id="A0A9W6YZY3"/>
<feature type="compositionally biased region" description="Low complexity" evidence="2">
    <location>
        <begin position="18"/>
        <end position="32"/>
    </location>
</feature>
<feature type="compositionally biased region" description="Polar residues" evidence="2">
    <location>
        <begin position="837"/>
        <end position="853"/>
    </location>
</feature>
<name>A0A9W6YZY3_AMBMO</name>
<evidence type="ECO:0000313" key="5">
    <source>
        <dbReference type="EMBL" id="GMG32428.1"/>
    </source>
</evidence>
<feature type="domain" description="Telomerase activating protein Est1-like N-terminal" evidence="4">
    <location>
        <begin position="29"/>
        <end position="130"/>
    </location>
</feature>
<dbReference type="EMBL" id="BSXU01001926">
    <property type="protein sequence ID" value="GMG32428.1"/>
    <property type="molecule type" value="Genomic_DNA"/>
</dbReference>
<evidence type="ECO:0000313" key="6">
    <source>
        <dbReference type="Proteomes" id="UP001165063"/>
    </source>
</evidence>
<dbReference type="Pfam" id="PF10373">
    <property type="entry name" value="EST1_DNA_bind"/>
    <property type="match status" value="1"/>
</dbReference>
<sequence>MFHQLSKSTGRSKRPNSHNHYNNGNGSNNNKYNSMKSVEMRKLFDKFARFISRCYEFYYQLLKQVVTTYDLCKYIPVKKLSTTLKLDMDPHAAGASRIFVPATGPIGNMVYVVHKCVLYIGDLSRYRALVAKTYLPSTSISKEDNNNYSKSIELYKLSLLILPSLGDPYNHIAIIDNLKDDKFNVVYNFIRSTLTQKQLPVGFNNLLNFLCKNPASNVMLKKFESFNELDRLTITKNDRLELLKSQFLVLFAFHLLPDQWKLKEGHLVKGHKVSEIEDDMYKLLGQLDYHKQIFNDYQFKQMVILFGGFELLIDKKREHPELNHDDIIVVDYLRFAFRYINSFMEIVISNWRENPNNIENLAMLLPCVRLLLCWMKERELPKGYLLQCEEYIVTLAELLNVVYGFFQSRSDAIELVEDETFKLSLIDNGELFDSRPVRSRLFKEDITLKDFQPVNYYMSDFDDDDLYQQNEASILALIGELPGGSHSNLKLSDNILRLVAVGNLGKAIISSNELDVVFNTETGVFEFPESLDETIKSLSSRLAIRTSSLKKPEHAKEKRTSTAGSIAGNSTSNNSSGSQSRTSPRTRKVKQQSLKQDVNSKNGPRQRQQQQQQQQQQKQHHQEARKQQEAVTTAVSTAHISTGGAVITAATAANDADVDSAAQQESDKAYHNMVDLLVSEDNKKDTEVQDHSNSGTNLLKKSIWSSNSGTPGASNTTNGNGANVPSTQNNAGVNMNNQLYPGASPHFEQVMPQNYDMSYLNFMNRLPNSFAELNTTPSSSAPANNGSATNSSSQAKPNVFNPFNSSLSGPLQQQQQQQQAQTQSQQLFAAQQQQFFNSLTGTGPGSKRTNSAGSPLAATTAGITSTNANTMYNNTLNFETLAQHQQQQQTQAQLQAAAQAQAQAQAQAAAQIQQQPAFDVNSWMSNVNFYGAYLGGGVNGFPQQGGFAGFGQQPPQQQSVVTQQQQRQTPHQQATTSGQQGPPLGGQFANPNVSGVRQGGLGDTRFTGYY</sequence>
<feature type="compositionally biased region" description="Low complexity" evidence="2">
    <location>
        <begin position="776"/>
        <end position="793"/>
    </location>
</feature>
<feature type="compositionally biased region" description="Basic and acidic residues" evidence="2">
    <location>
        <begin position="550"/>
        <end position="560"/>
    </location>
</feature>
<evidence type="ECO:0000259" key="3">
    <source>
        <dbReference type="Pfam" id="PF10373"/>
    </source>
</evidence>
<evidence type="ECO:0000256" key="2">
    <source>
        <dbReference type="SAM" id="MobiDB-lite"/>
    </source>
</evidence>
<feature type="compositionally biased region" description="Polar residues" evidence="2">
    <location>
        <begin position="591"/>
        <end position="605"/>
    </location>
</feature>
<feature type="domain" description="DNA/RNA-binding" evidence="3">
    <location>
        <begin position="151"/>
        <end position="456"/>
    </location>
</feature>
<protein>
    <recommendedName>
        <fullName evidence="1">Nonsense-mediated mRNA decay factor</fullName>
    </recommendedName>
</protein>
<feature type="compositionally biased region" description="Polar residues" evidence="2">
    <location>
        <begin position="724"/>
        <end position="736"/>
    </location>
</feature>
<feature type="compositionally biased region" description="Polar residues" evidence="2">
    <location>
        <begin position="801"/>
        <end position="811"/>
    </location>
</feature>
<evidence type="ECO:0000256" key="1">
    <source>
        <dbReference type="RuleBase" id="RU369098"/>
    </source>
</evidence>
<dbReference type="GO" id="GO:0005697">
    <property type="term" value="C:telomerase holoenzyme complex"/>
    <property type="evidence" value="ECO:0007669"/>
    <property type="project" value="TreeGrafter"/>
</dbReference>
<gene>
    <name evidence="5" type="ORF">Amon01_000412900</name>
</gene>
<feature type="compositionally biased region" description="Low complexity" evidence="2">
    <location>
        <begin position="564"/>
        <end position="583"/>
    </location>
</feature>
<accession>A0A9W6YZY3</accession>
<feature type="region of interest" description="Disordered" evidence="2">
    <location>
        <begin position="682"/>
        <end position="736"/>
    </location>
</feature>
<dbReference type="SUPFAM" id="SSF48452">
    <property type="entry name" value="TPR-like"/>
    <property type="match status" value="1"/>
</dbReference>
<keyword evidence="1" id="KW-0866">Nonsense-mediated mRNA decay</keyword>
<dbReference type="GO" id="GO:0042162">
    <property type="term" value="F:telomeric DNA binding"/>
    <property type="evidence" value="ECO:0007669"/>
    <property type="project" value="TreeGrafter"/>
</dbReference>
<dbReference type="PANTHER" id="PTHR15696">
    <property type="entry name" value="SMG-7 SUPPRESSOR WITH MORPHOLOGICAL EFFECT ON GENITALIA PROTEIN 7"/>
    <property type="match status" value="1"/>
</dbReference>
<feature type="region of interest" description="Disordered" evidence="2">
    <location>
        <begin position="945"/>
        <end position="1001"/>
    </location>
</feature>
<dbReference type="InterPro" id="IPR018834">
    <property type="entry name" value="DNA/RNA-bd_Est1-type"/>
</dbReference>
<feature type="region of interest" description="Disordered" evidence="2">
    <location>
        <begin position="548"/>
        <end position="635"/>
    </location>
</feature>
<comment type="function">
    <text evidence="1">Plays a role in nonsense-mediated mRNA decay.</text>
</comment>
<dbReference type="InterPro" id="IPR011990">
    <property type="entry name" value="TPR-like_helical_dom_sf"/>
</dbReference>
<dbReference type="InterPro" id="IPR019458">
    <property type="entry name" value="Est1-like_N"/>
</dbReference>
<feature type="region of interest" description="Disordered" evidence="2">
    <location>
        <begin position="1"/>
        <end position="32"/>
    </location>
</feature>
<dbReference type="GO" id="GO:0000184">
    <property type="term" value="P:nuclear-transcribed mRNA catabolic process, nonsense-mediated decay"/>
    <property type="evidence" value="ECO:0007669"/>
    <property type="project" value="UniProtKB-KW"/>
</dbReference>
<feature type="compositionally biased region" description="Low complexity" evidence="2">
    <location>
        <begin position="705"/>
        <end position="723"/>
    </location>
</feature>
<dbReference type="Pfam" id="PF10374">
    <property type="entry name" value="EST1"/>
    <property type="match status" value="1"/>
</dbReference>